<dbReference type="EMBL" id="CM047583">
    <property type="protein sequence ID" value="KAI9914010.1"/>
    <property type="molecule type" value="Genomic_DNA"/>
</dbReference>
<reference evidence="1 2" key="1">
    <citation type="journal article" date="2022" name="bioRxiv">
        <title>The genome of the oomycete Peronosclerospora sorghi, a cosmopolitan pathogen of maize and sorghum, is inflated with dispersed pseudogenes.</title>
        <authorList>
            <person name="Fletcher K."/>
            <person name="Martin F."/>
            <person name="Isakeit T."/>
            <person name="Cavanaugh K."/>
            <person name="Magill C."/>
            <person name="Michelmore R."/>
        </authorList>
    </citation>
    <scope>NUCLEOTIDE SEQUENCE [LARGE SCALE GENOMIC DNA]</scope>
    <source>
        <strain evidence="1">P6</strain>
    </source>
</reference>
<keyword evidence="2" id="KW-1185">Reference proteome</keyword>
<protein>
    <submittedName>
        <fullName evidence="1">Uncharacterized protein</fullName>
    </submittedName>
</protein>
<name>A0ACC0W5V7_9STRA</name>
<organism evidence="1 2">
    <name type="scientific">Peronosclerospora sorghi</name>
    <dbReference type="NCBI Taxonomy" id="230839"/>
    <lineage>
        <taxon>Eukaryota</taxon>
        <taxon>Sar</taxon>
        <taxon>Stramenopiles</taxon>
        <taxon>Oomycota</taxon>
        <taxon>Peronosporomycetes</taxon>
        <taxon>Peronosporales</taxon>
        <taxon>Peronosporaceae</taxon>
        <taxon>Peronosclerospora</taxon>
    </lineage>
</organism>
<sequence length="107" mass="11509">MTNQAEDDAVTVSKLTFVDLAGSERTLAEGDRIKEGIQINTGLFALGNVINALSDDMRRHGHVPCRSSKLTRLLQDALGGYSRTLFVACVSPADSDASETLISELLE</sequence>
<evidence type="ECO:0000313" key="1">
    <source>
        <dbReference type="EMBL" id="KAI9914010.1"/>
    </source>
</evidence>
<evidence type="ECO:0000313" key="2">
    <source>
        <dbReference type="Proteomes" id="UP001163321"/>
    </source>
</evidence>
<dbReference type="Proteomes" id="UP001163321">
    <property type="component" value="Chromosome 4"/>
</dbReference>
<comment type="caution">
    <text evidence="1">The sequence shown here is derived from an EMBL/GenBank/DDBJ whole genome shotgun (WGS) entry which is preliminary data.</text>
</comment>
<gene>
    <name evidence="1" type="ORF">PsorP6_006521</name>
</gene>
<proteinExistence type="predicted"/>
<accession>A0ACC0W5V7</accession>